<dbReference type="PIRSF" id="PIRSF012608">
    <property type="entry name" value="UCP012608"/>
    <property type="match status" value="1"/>
</dbReference>
<dbReference type="Proteomes" id="UP000076021">
    <property type="component" value="Chromosome"/>
</dbReference>
<sequence>MLKRLPQRFITFAETECKDSSELYETLSLAIAKDDELLELCTHARSGQPVPNLLFGAVHYLLLKGTEHKLKEFYPSIVVEAKLPNEAFDYFKEFCVQHKNDIIHLLQTKLVQTNEVRRCAYLYPVFSLIYEKSQKPLALIEIGTSAGLQLLWDQYAYSYKEDEVFGNTESRLHITSALKGEMAPHVSSTPPSVSSRVGIDLNTVDLMDEEEYIWLKSLIWPEHKERLAMFVCAASYIEECPVQLVEGDGVSLLRDLVSQIPTNSMICLFHTHVANQMPQETKEQLLSIVKSIGQERDVFHIYNNIQDRNLHLDYYLNGVEHQQTIAETEGHGKWFKWLLEETETTSKL</sequence>
<dbReference type="AlphaFoldDB" id="A0A143HH73"/>
<reference evidence="1 2" key="1">
    <citation type="journal article" date="2016" name="Genome Announc.">
        <title>Whole-Genome Sequence of Rummeliibacillus stabekisii Strain PP9 Isolated from Antarctic Soil.</title>
        <authorList>
            <person name="da Mota F.F."/>
            <person name="Vollu R.E."/>
            <person name="Jurelevicius D."/>
            <person name="Seldin L."/>
        </authorList>
    </citation>
    <scope>NUCLEOTIDE SEQUENCE [LARGE SCALE GENOMIC DNA]</scope>
    <source>
        <strain evidence="1 2">PP9</strain>
    </source>
</reference>
<reference evidence="2" key="2">
    <citation type="submission" date="2016-03" db="EMBL/GenBank/DDBJ databases">
        <authorList>
            <person name="Ploux O."/>
        </authorList>
    </citation>
    <scope>NUCLEOTIDE SEQUENCE [LARGE SCALE GENOMIC DNA]</scope>
    <source>
        <strain evidence="2">PP9</strain>
    </source>
</reference>
<evidence type="ECO:0000313" key="2">
    <source>
        <dbReference type="Proteomes" id="UP000076021"/>
    </source>
</evidence>
<protein>
    <recommendedName>
        <fullName evidence="3">DUF2332 domain-containing protein</fullName>
    </recommendedName>
</protein>
<name>A0A143HH73_9BACL</name>
<dbReference type="STRING" id="241244.ATY39_10525"/>
<accession>A0A143HH73</accession>
<dbReference type="Pfam" id="PF10094">
    <property type="entry name" value="DUF2332"/>
    <property type="match status" value="1"/>
</dbReference>
<evidence type="ECO:0000313" key="1">
    <source>
        <dbReference type="EMBL" id="AMX01075.1"/>
    </source>
</evidence>
<dbReference type="OrthoDB" id="9789360at2"/>
<proteinExistence type="predicted"/>
<gene>
    <name evidence="1" type="ORF">ATY39_10525</name>
</gene>
<organism evidence="1 2">
    <name type="scientific">Rummeliibacillus stabekisii</name>
    <dbReference type="NCBI Taxonomy" id="241244"/>
    <lineage>
        <taxon>Bacteria</taxon>
        <taxon>Bacillati</taxon>
        <taxon>Bacillota</taxon>
        <taxon>Bacilli</taxon>
        <taxon>Bacillales</taxon>
        <taxon>Caryophanaceae</taxon>
        <taxon>Rummeliibacillus</taxon>
    </lineage>
</organism>
<dbReference type="EMBL" id="CP014806">
    <property type="protein sequence ID" value="AMX01075.1"/>
    <property type="molecule type" value="Genomic_DNA"/>
</dbReference>
<dbReference type="InterPro" id="IPR011200">
    <property type="entry name" value="UCP012608"/>
</dbReference>
<keyword evidence="2" id="KW-1185">Reference proteome</keyword>
<dbReference type="KEGG" id="rst:ATY39_10525"/>
<evidence type="ECO:0008006" key="3">
    <source>
        <dbReference type="Google" id="ProtNLM"/>
    </source>
</evidence>